<dbReference type="HOGENOM" id="CLU_2095776_0_0_6"/>
<dbReference type="Proteomes" id="UP000031623">
    <property type="component" value="Chromosome"/>
</dbReference>
<reference evidence="1 2" key="1">
    <citation type="journal article" date="2014" name="ISME J.">
        <title>Ecophysiology of Thioploca ingrica as revealed by the complete genome sequence supplemented with proteomic evidence.</title>
        <authorList>
            <person name="Kojima H."/>
            <person name="Ogura Y."/>
            <person name="Yamamoto N."/>
            <person name="Togashi T."/>
            <person name="Mori H."/>
            <person name="Watanabe T."/>
            <person name="Nemoto F."/>
            <person name="Kurokawa K."/>
            <person name="Hayashi T."/>
            <person name="Fukui M."/>
        </authorList>
    </citation>
    <scope>NUCLEOTIDE SEQUENCE [LARGE SCALE GENOMIC DNA]</scope>
</reference>
<dbReference type="KEGG" id="tig:THII_3854"/>
<evidence type="ECO:0000313" key="2">
    <source>
        <dbReference type="Proteomes" id="UP000031623"/>
    </source>
</evidence>
<dbReference type="AlphaFoldDB" id="A0A090BW82"/>
<protein>
    <submittedName>
        <fullName evidence="1">Uncharacterized protein</fullName>
    </submittedName>
</protein>
<keyword evidence="2" id="KW-1185">Reference proteome</keyword>
<gene>
    <name evidence="1" type="ORF">THII_3854</name>
</gene>
<name>A0A090BW82_9GAMM</name>
<organism evidence="1 2">
    <name type="scientific">Thioploca ingrica</name>
    <dbReference type="NCBI Taxonomy" id="40754"/>
    <lineage>
        <taxon>Bacteria</taxon>
        <taxon>Pseudomonadati</taxon>
        <taxon>Pseudomonadota</taxon>
        <taxon>Gammaproteobacteria</taxon>
        <taxon>Thiotrichales</taxon>
        <taxon>Thiotrichaceae</taxon>
        <taxon>Thioploca</taxon>
    </lineage>
</organism>
<dbReference type="EMBL" id="AP014633">
    <property type="protein sequence ID" value="BAP58151.1"/>
    <property type="molecule type" value="Genomic_DNA"/>
</dbReference>
<evidence type="ECO:0000313" key="1">
    <source>
        <dbReference type="EMBL" id="BAP58151.1"/>
    </source>
</evidence>
<sequence length="116" mass="12090">MDIKFWVKVVGIIGVLAAVGVEAAGQVSCVKGSYIQTCSSTYACYCNAVNQSPISAEVKCNKDGSPPSVVPLGASFTLVVDNWGRIGIWGECVNSGSNVGPTIPPTVQSIRMTCCM</sequence>
<proteinExistence type="predicted"/>
<accession>A0A090BW82</accession>